<dbReference type="SUPFAM" id="SSF52540">
    <property type="entry name" value="P-loop containing nucleoside triphosphate hydrolases"/>
    <property type="match status" value="1"/>
</dbReference>
<accession>A0ABS5VLJ9</accession>
<dbReference type="Proteomes" id="UP001519641">
    <property type="component" value="Unassembled WGS sequence"/>
</dbReference>
<dbReference type="InterPro" id="IPR003593">
    <property type="entry name" value="AAA+_ATPase"/>
</dbReference>
<dbReference type="Pfam" id="PF00005">
    <property type="entry name" value="ABC_tran"/>
    <property type="match status" value="1"/>
</dbReference>
<dbReference type="InterPro" id="IPR027417">
    <property type="entry name" value="P-loop_NTPase"/>
</dbReference>
<reference evidence="5 6" key="1">
    <citation type="submission" date="2021-05" db="EMBL/GenBank/DDBJ databases">
        <title>Whole genome sequence of Curtobacterium flaccumfaciens pv. flaccumfaciens strain CFBP 8819.</title>
        <authorList>
            <person name="Osdaghi E."/>
            <person name="Taghouti G."/>
            <person name="Portier P."/>
            <person name="Fazliarab A."/>
            <person name="Taghavi S.M."/>
            <person name="Briand M."/>
            <person name="Le-Saux M."/>
            <person name="Jacques M.-A."/>
        </authorList>
    </citation>
    <scope>NUCLEOTIDE SEQUENCE [LARGE SCALE GENOMIC DNA]</scope>
    <source>
        <strain evidence="5 6">CFBP 8819</strain>
    </source>
</reference>
<keyword evidence="3 5" id="KW-0067">ATP-binding</keyword>
<feature type="domain" description="ABC transporter" evidence="4">
    <location>
        <begin position="12"/>
        <end position="237"/>
    </location>
</feature>
<evidence type="ECO:0000313" key="6">
    <source>
        <dbReference type="Proteomes" id="UP001519641"/>
    </source>
</evidence>
<evidence type="ECO:0000256" key="2">
    <source>
        <dbReference type="ARBA" id="ARBA00022741"/>
    </source>
</evidence>
<protein>
    <submittedName>
        <fullName evidence="5">ABC transporter ATP-binding protein</fullName>
    </submittedName>
</protein>
<dbReference type="CDD" id="cd03230">
    <property type="entry name" value="ABC_DR_subfamily_A"/>
    <property type="match status" value="1"/>
</dbReference>
<evidence type="ECO:0000256" key="3">
    <source>
        <dbReference type="ARBA" id="ARBA00022840"/>
    </source>
</evidence>
<dbReference type="InterPro" id="IPR003439">
    <property type="entry name" value="ABC_transporter-like_ATP-bd"/>
</dbReference>
<dbReference type="PROSITE" id="PS50893">
    <property type="entry name" value="ABC_TRANSPORTER_2"/>
    <property type="match status" value="1"/>
</dbReference>
<comment type="caution">
    <text evidence="5">The sequence shown here is derived from an EMBL/GenBank/DDBJ whole genome shotgun (WGS) entry which is preliminary data.</text>
</comment>
<dbReference type="PANTHER" id="PTHR42939">
    <property type="entry name" value="ABC TRANSPORTER ATP-BINDING PROTEIN ALBC-RELATED"/>
    <property type="match status" value="1"/>
</dbReference>
<dbReference type="EMBL" id="JAHEWS010000023">
    <property type="protein sequence ID" value="MBT1588917.1"/>
    <property type="molecule type" value="Genomic_DNA"/>
</dbReference>
<dbReference type="PANTHER" id="PTHR42939:SF1">
    <property type="entry name" value="ABC TRANSPORTER ATP-BINDING PROTEIN ALBC-RELATED"/>
    <property type="match status" value="1"/>
</dbReference>
<dbReference type="Gene3D" id="3.40.50.300">
    <property type="entry name" value="P-loop containing nucleotide triphosphate hydrolases"/>
    <property type="match status" value="1"/>
</dbReference>
<proteinExistence type="predicted"/>
<dbReference type="PROSITE" id="PS00211">
    <property type="entry name" value="ABC_TRANSPORTER_1"/>
    <property type="match status" value="1"/>
</dbReference>
<keyword evidence="6" id="KW-1185">Reference proteome</keyword>
<gene>
    <name evidence="5" type="ORF">KK097_13950</name>
</gene>
<evidence type="ECO:0000259" key="4">
    <source>
        <dbReference type="PROSITE" id="PS50893"/>
    </source>
</evidence>
<sequence>MNMHEEHVNPVLEVIGVDKSYSGRPALVDFSMTIVPGSIHGLLGSNGSGKSTALHVITGIIDPDRGSVLHHGVTVSQAVARMRFGFAPDDLPLPQSLTGREYLRLHDSLRRRDDSSRAMSLARVLQVRNALAKPISSYSHGMKRKLQLVCALAHSPSLLILDEPFRGLDPDTAQVLQECLSLFTAAGGAVLMATHDLLRAETHCEAITMLHNGAIVASGRTREIVSSHGSVGQCFSARISSASSMATRADRLRALFTPDDKEIHEDR</sequence>
<evidence type="ECO:0000313" key="5">
    <source>
        <dbReference type="EMBL" id="MBT1588917.1"/>
    </source>
</evidence>
<keyword evidence="1" id="KW-0813">Transport</keyword>
<keyword evidence="2" id="KW-0547">Nucleotide-binding</keyword>
<evidence type="ECO:0000256" key="1">
    <source>
        <dbReference type="ARBA" id="ARBA00022448"/>
    </source>
</evidence>
<dbReference type="GO" id="GO:0005524">
    <property type="term" value="F:ATP binding"/>
    <property type="evidence" value="ECO:0007669"/>
    <property type="project" value="UniProtKB-KW"/>
</dbReference>
<dbReference type="InterPro" id="IPR017871">
    <property type="entry name" value="ABC_transporter-like_CS"/>
</dbReference>
<dbReference type="InterPro" id="IPR051782">
    <property type="entry name" value="ABC_Transporter_VariousFunc"/>
</dbReference>
<name>A0ABS5VLJ9_9MICO</name>
<organism evidence="5 6">
    <name type="scientific">Curtobacterium aurantiacum</name>
    <dbReference type="NCBI Taxonomy" id="3236919"/>
    <lineage>
        <taxon>Bacteria</taxon>
        <taxon>Bacillati</taxon>
        <taxon>Actinomycetota</taxon>
        <taxon>Actinomycetes</taxon>
        <taxon>Micrococcales</taxon>
        <taxon>Microbacteriaceae</taxon>
        <taxon>Curtobacterium</taxon>
    </lineage>
</organism>
<dbReference type="SMART" id="SM00382">
    <property type="entry name" value="AAA"/>
    <property type="match status" value="1"/>
</dbReference>